<evidence type="ECO:0000313" key="3">
    <source>
        <dbReference type="Proteomes" id="UP000192906"/>
    </source>
</evidence>
<dbReference type="Proteomes" id="UP000192906">
    <property type="component" value="Unassembled WGS sequence"/>
</dbReference>
<dbReference type="EMBL" id="FWZU01000001">
    <property type="protein sequence ID" value="SME89354.1"/>
    <property type="molecule type" value="Genomic_DNA"/>
</dbReference>
<dbReference type="STRING" id="1519643.SAMN06295933_0281"/>
<feature type="signal peptide" evidence="1">
    <location>
        <begin position="1"/>
        <end position="21"/>
    </location>
</feature>
<gene>
    <name evidence="2" type="ORF">SAMN06295933_0281</name>
</gene>
<sequence>MRKILLLFFIVAFAASGCAFKTISDLPAEDQAVEYANFVLDSYNATYHKYNEIKHTIPAEQNATAVSFVKAMNNAKPAVLALSYAAESWKTATVDDSAKAELVYRQQRLIAADILDKAMDLWAKLNGDEE</sequence>
<organism evidence="2 3">
    <name type="scientific">Desulfovibrio gilichinskyi</name>
    <dbReference type="NCBI Taxonomy" id="1519643"/>
    <lineage>
        <taxon>Bacteria</taxon>
        <taxon>Pseudomonadati</taxon>
        <taxon>Thermodesulfobacteriota</taxon>
        <taxon>Desulfovibrionia</taxon>
        <taxon>Desulfovibrionales</taxon>
        <taxon>Desulfovibrionaceae</taxon>
        <taxon>Desulfovibrio</taxon>
    </lineage>
</organism>
<evidence type="ECO:0000313" key="2">
    <source>
        <dbReference type="EMBL" id="SME89354.1"/>
    </source>
</evidence>
<dbReference type="RefSeq" id="WP_085097227.1">
    <property type="nucleotide sequence ID" value="NZ_FWZU01000001.1"/>
</dbReference>
<dbReference type="AlphaFoldDB" id="A0A1X7C4C7"/>
<keyword evidence="1" id="KW-0732">Signal</keyword>
<proteinExistence type="predicted"/>
<feature type="chain" id="PRO_5012530263" evidence="1">
    <location>
        <begin position="22"/>
        <end position="130"/>
    </location>
</feature>
<evidence type="ECO:0000256" key="1">
    <source>
        <dbReference type="SAM" id="SignalP"/>
    </source>
</evidence>
<dbReference type="PROSITE" id="PS51257">
    <property type="entry name" value="PROKAR_LIPOPROTEIN"/>
    <property type="match status" value="1"/>
</dbReference>
<reference evidence="3" key="1">
    <citation type="submission" date="2017-04" db="EMBL/GenBank/DDBJ databases">
        <authorList>
            <person name="Varghese N."/>
            <person name="Submissions S."/>
        </authorList>
    </citation>
    <scope>NUCLEOTIDE SEQUENCE [LARGE SCALE GENOMIC DNA]</scope>
    <source>
        <strain evidence="3">K3S</strain>
    </source>
</reference>
<accession>A0A1X7C4C7</accession>
<keyword evidence="3" id="KW-1185">Reference proteome</keyword>
<protein>
    <submittedName>
        <fullName evidence="2">Uncharacterized protein</fullName>
    </submittedName>
</protein>
<dbReference type="OrthoDB" id="9881723at2"/>
<name>A0A1X7C4C7_9BACT</name>